<accession>A0A4Z2F7D6</accession>
<feature type="compositionally biased region" description="Low complexity" evidence="1">
    <location>
        <begin position="22"/>
        <end position="32"/>
    </location>
</feature>
<feature type="region of interest" description="Disordered" evidence="1">
    <location>
        <begin position="1"/>
        <end position="49"/>
    </location>
</feature>
<dbReference type="EMBL" id="SRLO01001570">
    <property type="protein sequence ID" value="TNN36800.1"/>
    <property type="molecule type" value="Genomic_DNA"/>
</dbReference>
<dbReference type="Proteomes" id="UP000314294">
    <property type="component" value="Unassembled WGS sequence"/>
</dbReference>
<reference evidence="2 3" key="1">
    <citation type="submission" date="2019-03" db="EMBL/GenBank/DDBJ databases">
        <title>First draft genome of Liparis tanakae, snailfish: a comprehensive survey of snailfish specific genes.</title>
        <authorList>
            <person name="Kim W."/>
            <person name="Song I."/>
            <person name="Jeong J.-H."/>
            <person name="Kim D."/>
            <person name="Kim S."/>
            <person name="Ryu S."/>
            <person name="Song J.Y."/>
            <person name="Lee S.K."/>
        </authorList>
    </citation>
    <scope>NUCLEOTIDE SEQUENCE [LARGE SCALE GENOMIC DNA]</scope>
    <source>
        <tissue evidence="2">Muscle</tissue>
    </source>
</reference>
<proteinExistence type="predicted"/>
<dbReference type="AlphaFoldDB" id="A0A4Z2F7D6"/>
<sequence>MSEAAGPRGSRSWGNRETLEDSSWGKSPSSKSNHQTPLQRRRREEQRGGLQLRLGGDQSVCLLLLLLLLLLV</sequence>
<name>A0A4Z2F7D6_9TELE</name>
<organism evidence="2 3">
    <name type="scientific">Liparis tanakae</name>
    <name type="common">Tanaka's snailfish</name>
    <dbReference type="NCBI Taxonomy" id="230148"/>
    <lineage>
        <taxon>Eukaryota</taxon>
        <taxon>Metazoa</taxon>
        <taxon>Chordata</taxon>
        <taxon>Craniata</taxon>
        <taxon>Vertebrata</taxon>
        <taxon>Euteleostomi</taxon>
        <taxon>Actinopterygii</taxon>
        <taxon>Neopterygii</taxon>
        <taxon>Teleostei</taxon>
        <taxon>Neoteleostei</taxon>
        <taxon>Acanthomorphata</taxon>
        <taxon>Eupercaria</taxon>
        <taxon>Perciformes</taxon>
        <taxon>Cottioidei</taxon>
        <taxon>Cottales</taxon>
        <taxon>Liparidae</taxon>
        <taxon>Liparis</taxon>
    </lineage>
</organism>
<keyword evidence="3" id="KW-1185">Reference proteome</keyword>
<gene>
    <name evidence="2" type="ORF">EYF80_053033</name>
</gene>
<evidence type="ECO:0000256" key="1">
    <source>
        <dbReference type="SAM" id="MobiDB-lite"/>
    </source>
</evidence>
<protein>
    <submittedName>
        <fullName evidence="2">Uncharacterized protein</fullName>
    </submittedName>
</protein>
<comment type="caution">
    <text evidence="2">The sequence shown here is derived from an EMBL/GenBank/DDBJ whole genome shotgun (WGS) entry which is preliminary data.</text>
</comment>
<evidence type="ECO:0000313" key="2">
    <source>
        <dbReference type="EMBL" id="TNN36800.1"/>
    </source>
</evidence>
<evidence type="ECO:0000313" key="3">
    <source>
        <dbReference type="Proteomes" id="UP000314294"/>
    </source>
</evidence>